<dbReference type="AlphaFoldDB" id="A0A803ND82"/>
<evidence type="ECO:0000256" key="7">
    <source>
        <dbReference type="ARBA" id="ARBA00022617"/>
    </source>
</evidence>
<dbReference type="InterPro" id="IPR019794">
    <property type="entry name" value="Peroxidases_AS"/>
</dbReference>
<feature type="active site" description="Proton acceptor" evidence="16">
    <location>
        <position position="64"/>
    </location>
</feature>
<feature type="binding site" description="axial binding residue" evidence="18">
    <location>
        <position position="191"/>
    </location>
    <ligand>
        <name>heme b</name>
        <dbReference type="ChEBI" id="CHEBI:60344"/>
    </ligand>
    <ligandPart>
        <name>Fe</name>
        <dbReference type="ChEBI" id="CHEBI:18248"/>
    </ligandPart>
</feature>
<evidence type="ECO:0000256" key="3">
    <source>
        <dbReference type="ARBA" id="ARBA00006873"/>
    </source>
</evidence>
<dbReference type="PRINTS" id="PR00458">
    <property type="entry name" value="PEROXIDASE"/>
</dbReference>
<keyword evidence="10 18" id="KW-0106">Calcium</keyword>
<protein>
    <recommendedName>
        <fullName evidence="4 21">Peroxidase</fullName>
        <ecNumber evidence="4 21">1.11.1.7</ecNumber>
    </recommendedName>
</protein>
<dbReference type="PROSITE" id="PS00436">
    <property type="entry name" value="PEROXIDASE_2"/>
    <property type="match status" value="1"/>
</dbReference>
<evidence type="ECO:0000256" key="5">
    <source>
        <dbReference type="ARBA" id="ARBA00022525"/>
    </source>
</evidence>
<evidence type="ECO:0000256" key="6">
    <source>
        <dbReference type="ARBA" id="ARBA00022559"/>
    </source>
</evidence>
<comment type="subcellular location">
    <subcellularLocation>
        <location evidence="21">Secreted</location>
    </subcellularLocation>
</comment>
<evidence type="ECO:0000256" key="20">
    <source>
        <dbReference type="PIRSR" id="PIRSR600823-5"/>
    </source>
</evidence>
<dbReference type="Pfam" id="PF00141">
    <property type="entry name" value="peroxidase"/>
    <property type="match status" value="1"/>
</dbReference>
<feature type="binding site" evidence="18">
    <location>
        <position position="68"/>
    </location>
    <ligand>
        <name>Ca(2+)</name>
        <dbReference type="ChEBI" id="CHEBI:29108"/>
        <label>1</label>
    </ligand>
</feature>
<dbReference type="GO" id="GO:0042744">
    <property type="term" value="P:hydrogen peroxide catabolic process"/>
    <property type="evidence" value="ECO:0007669"/>
    <property type="project" value="UniProtKB-KW"/>
</dbReference>
<evidence type="ECO:0000259" key="22">
    <source>
        <dbReference type="PROSITE" id="PS50873"/>
    </source>
</evidence>
<feature type="binding site" evidence="18">
    <location>
        <position position="70"/>
    </location>
    <ligand>
        <name>Ca(2+)</name>
        <dbReference type="ChEBI" id="CHEBI:29108"/>
        <label>1</label>
    </ligand>
</feature>
<feature type="binding site" evidence="18">
    <location>
        <position position="192"/>
    </location>
    <ligand>
        <name>Ca(2+)</name>
        <dbReference type="ChEBI" id="CHEBI:29108"/>
        <label>2</label>
    </ligand>
</feature>
<evidence type="ECO:0000256" key="13">
    <source>
        <dbReference type="ARBA" id="ARBA00023157"/>
    </source>
</evidence>
<comment type="similarity">
    <text evidence="3">Belongs to the peroxidase family. Ascorbate peroxidase subfamily.</text>
</comment>
<dbReference type="Proteomes" id="UP000596660">
    <property type="component" value="Unplaced"/>
</dbReference>
<evidence type="ECO:0000256" key="10">
    <source>
        <dbReference type="ARBA" id="ARBA00022837"/>
    </source>
</evidence>
<feature type="domain" description="Plant heme peroxidase family profile" evidence="22">
    <location>
        <begin position="23"/>
        <end position="314"/>
    </location>
</feature>
<evidence type="ECO:0000313" key="24">
    <source>
        <dbReference type="Proteomes" id="UP000596660"/>
    </source>
</evidence>
<evidence type="ECO:0000256" key="8">
    <source>
        <dbReference type="ARBA" id="ARBA00022723"/>
    </source>
</evidence>
<feature type="binding site" evidence="17">
    <location>
        <position position="161"/>
    </location>
    <ligand>
        <name>substrate</name>
    </ligand>
</feature>
<feature type="binding site" evidence="18">
    <location>
        <position position="236"/>
    </location>
    <ligand>
        <name>Ca(2+)</name>
        <dbReference type="ChEBI" id="CHEBI:29108"/>
        <label>2</label>
    </ligand>
</feature>
<dbReference type="PRINTS" id="PR00461">
    <property type="entry name" value="PLPEROXIDASE"/>
</dbReference>
<keyword evidence="24" id="KW-1185">Reference proteome</keyword>
<reference evidence="23" key="1">
    <citation type="journal article" date="2017" name="Nature">
        <title>The genome of Chenopodium quinoa.</title>
        <authorList>
            <person name="Jarvis D.E."/>
            <person name="Ho Y.S."/>
            <person name="Lightfoot D.J."/>
            <person name="Schmoeckel S.M."/>
            <person name="Li B."/>
            <person name="Borm T.J.A."/>
            <person name="Ohyanagi H."/>
            <person name="Mineta K."/>
            <person name="Michell C.T."/>
            <person name="Saber N."/>
            <person name="Kharbatia N.M."/>
            <person name="Rupper R.R."/>
            <person name="Sharp A.R."/>
            <person name="Dally N."/>
            <person name="Boughton B.A."/>
            <person name="Woo Y.H."/>
            <person name="Gao G."/>
            <person name="Schijlen E.G.W.M."/>
            <person name="Guo X."/>
            <person name="Momin A.A."/>
            <person name="Negrao S."/>
            <person name="Al-Babili S."/>
            <person name="Gehring C."/>
            <person name="Roessner U."/>
            <person name="Jung C."/>
            <person name="Murphy K."/>
            <person name="Arold S.T."/>
            <person name="Gojobori T."/>
            <person name="van der Linden C.G."/>
            <person name="van Loo E.N."/>
            <person name="Jellen E.N."/>
            <person name="Maughan P.J."/>
            <person name="Tester M."/>
        </authorList>
    </citation>
    <scope>NUCLEOTIDE SEQUENCE [LARGE SCALE GENOMIC DNA]</scope>
    <source>
        <strain evidence="23">cv. PI 614886</strain>
    </source>
</reference>
<evidence type="ECO:0000256" key="21">
    <source>
        <dbReference type="RuleBase" id="RU362060"/>
    </source>
</evidence>
<feature type="site" description="Transition state stabilizer" evidence="19">
    <location>
        <position position="60"/>
    </location>
</feature>
<comment type="catalytic activity">
    <reaction evidence="1 21">
        <text>2 a phenolic donor + H2O2 = 2 a phenolic radical donor + 2 H2O</text>
        <dbReference type="Rhea" id="RHEA:56136"/>
        <dbReference type="ChEBI" id="CHEBI:15377"/>
        <dbReference type="ChEBI" id="CHEBI:16240"/>
        <dbReference type="ChEBI" id="CHEBI:139520"/>
        <dbReference type="ChEBI" id="CHEBI:139521"/>
        <dbReference type="EC" id="1.11.1.7"/>
    </reaction>
</comment>
<evidence type="ECO:0000256" key="18">
    <source>
        <dbReference type="PIRSR" id="PIRSR600823-3"/>
    </source>
</evidence>
<dbReference type="InterPro" id="IPR019793">
    <property type="entry name" value="Peroxidases_heam-ligand_BS"/>
</dbReference>
<evidence type="ECO:0000256" key="9">
    <source>
        <dbReference type="ARBA" id="ARBA00022729"/>
    </source>
</evidence>
<dbReference type="OMA" id="GAPWIVY"/>
<comment type="cofactor">
    <cofactor evidence="18 21">
        <name>Ca(2+)</name>
        <dbReference type="ChEBI" id="CHEBI:29108"/>
    </cofactor>
    <text evidence="18 21">Binds 2 calcium ions per subunit.</text>
</comment>
<keyword evidence="13 20" id="KW-1015">Disulfide bond</keyword>
<evidence type="ECO:0000313" key="23">
    <source>
        <dbReference type="EnsemblPlants" id="AUR62044073-RA:cds"/>
    </source>
</evidence>
<dbReference type="GO" id="GO:0046872">
    <property type="term" value="F:metal ion binding"/>
    <property type="evidence" value="ECO:0007669"/>
    <property type="project" value="UniProtKB-UniRule"/>
</dbReference>
<evidence type="ECO:0000256" key="14">
    <source>
        <dbReference type="ARBA" id="ARBA00023180"/>
    </source>
</evidence>
<evidence type="ECO:0000256" key="12">
    <source>
        <dbReference type="ARBA" id="ARBA00023004"/>
    </source>
</evidence>
<dbReference type="GO" id="GO:0005576">
    <property type="term" value="C:extracellular region"/>
    <property type="evidence" value="ECO:0007669"/>
    <property type="project" value="UniProtKB-SubCell"/>
</dbReference>
<dbReference type="FunFam" id="1.10.420.10:FF:000001">
    <property type="entry name" value="Peroxidase"/>
    <property type="match status" value="1"/>
</dbReference>
<organism evidence="23 24">
    <name type="scientific">Chenopodium quinoa</name>
    <name type="common">Quinoa</name>
    <dbReference type="NCBI Taxonomy" id="63459"/>
    <lineage>
        <taxon>Eukaryota</taxon>
        <taxon>Viridiplantae</taxon>
        <taxon>Streptophyta</taxon>
        <taxon>Embryophyta</taxon>
        <taxon>Tracheophyta</taxon>
        <taxon>Spermatophyta</taxon>
        <taxon>Magnoliopsida</taxon>
        <taxon>eudicotyledons</taxon>
        <taxon>Gunneridae</taxon>
        <taxon>Pentapetalae</taxon>
        <taxon>Caryophyllales</taxon>
        <taxon>Chenopodiaceae</taxon>
        <taxon>Chenopodioideae</taxon>
        <taxon>Atripliceae</taxon>
        <taxon>Chenopodium</taxon>
    </lineage>
</organism>
<feature type="chain" id="PRO_5031608762" description="Peroxidase" evidence="21">
    <location>
        <begin position="23"/>
        <end position="329"/>
    </location>
</feature>
<evidence type="ECO:0000256" key="4">
    <source>
        <dbReference type="ARBA" id="ARBA00012313"/>
    </source>
</evidence>
<keyword evidence="11 21" id="KW-0560">Oxidoreductase</keyword>
<feature type="disulfide bond" evidence="20">
    <location>
        <begin position="66"/>
        <end position="71"/>
    </location>
</feature>
<feature type="disulfide bond" evidence="20">
    <location>
        <begin position="198"/>
        <end position="223"/>
    </location>
</feature>
<keyword evidence="7 21" id="KW-0349">Heme</keyword>
<feature type="binding site" evidence="18">
    <location>
        <position position="74"/>
    </location>
    <ligand>
        <name>Ca(2+)</name>
        <dbReference type="ChEBI" id="CHEBI:29108"/>
        <label>1</label>
    </ligand>
</feature>
<comment type="function">
    <text evidence="2">Removal of H(2)O(2), oxidation of toxic reductants, biosynthesis and degradation of lignin, suberization, auxin catabolism, response to environmental stresses such as wounding, pathogen attack and oxidative stress. These functions might be dependent on each isozyme/isoform in each plant tissue.</text>
</comment>
<dbReference type="PANTHER" id="PTHR31388:SF264">
    <property type="entry name" value="PEROXIDASE 59"/>
    <property type="match status" value="1"/>
</dbReference>
<dbReference type="EnsemblPlants" id="AUR62044073-RA">
    <property type="protein sequence ID" value="AUR62044073-RA:cds"/>
    <property type="gene ID" value="AUR62044073"/>
</dbReference>
<feature type="binding site" evidence="18">
    <location>
        <position position="239"/>
    </location>
    <ligand>
        <name>Ca(2+)</name>
        <dbReference type="ChEBI" id="CHEBI:29108"/>
        <label>2</label>
    </ligand>
</feature>
<keyword evidence="8 18" id="KW-0479">Metal-binding</keyword>
<dbReference type="PANTHER" id="PTHR31388">
    <property type="entry name" value="PEROXIDASE 72-RELATED"/>
    <property type="match status" value="1"/>
</dbReference>
<feature type="binding site" evidence="18">
    <location>
        <position position="86"/>
    </location>
    <ligand>
        <name>Ca(2+)</name>
        <dbReference type="ChEBI" id="CHEBI:29108"/>
        <label>1</label>
    </ligand>
</feature>
<keyword evidence="14" id="KW-0325">Glycoprotein</keyword>
<keyword evidence="5 21" id="KW-0964">Secreted</keyword>
<evidence type="ECO:0000256" key="17">
    <source>
        <dbReference type="PIRSR" id="PIRSR600823-2"/>
    </source>
</evidence>
<feature type="binding site" evidence="18">
    <location>
        <position position="65"/>
    </location>
    <ligand>
        <name>Ca(2+)</name>
        <dbReference type="ChEBI" id="CHEBI:29108"/>
        <label>1</label>
    </ligand>
</feature>
<keyword evidence="15 21" id="KW-0376">Hydrogen peroxide</keyword>
<feature type="disulfide bond" evidence="20">
    <location>
        <begin position="33"/>
        <end position="113"/>
    </location>
</feature>
<dbReference type="CDD" id="cd00693">
    <property type="entry name" value="secretory_peroxidase"/>
    <property type="match status" value="1"/>
</dbReference>
<evidence type="ECO:0000256" key="1">
    <source>
        <dbReference type="ARBA" id="ARBA00000189"/>
    </source>
</evidence>
<evidence type="ECO:0000256" key="15">
    <source>
        <dbReference type="ARBA" id="ARBA00023324"/>
    </source>
</evidence>
<dbReference type="Gramene" id="AUR62044073-RA">
    <property type="protein sequence ID" value="AUR62044073-RA:cds"/>
    <property type="gene ID" value="AUR62044073"/>
</dbReference>
<sequence>MACGNFYFLLLIVFVVAQSGHGQLSPNFYSSSCPNALSIVKQGVAKAIKNEARVGASLLRLHFHDCFVNGCDGSILLDDTSTFTGEKTAIPNNNSVRGFEVVDQIKANLEKACPGIVSCADILALIARDAVVYYGGPTWKVGLGRRDSLTANRSAANAFIPQPSFNLSNLTSSFAAVGLSFKDMVVLSGAHTVGFARCTSFRPHIYNDTNIDASFAKLLQNKCPRSGSDNVLQPLDYQTRFQFDDKYYQNLLVKKGLLHSDQQLYNGNKADSYVKIYAMKQGEFFKEFARSMIKMGNIKPLTGSRATTTFSALGTSAFTGSTDDVNWFA</sequence>
<feature type="signal peptide" evidence="21">
    <location>
        <begin position="1"/>
        <end position="22"/>
    </location>
</feature>
<dbReference type="FunFam" id="1.10.520.10:FF:000001">
    <property type="entry name" value="Peroxidase"/>
    <property type="match status" value="1"/>
</dbReference>
<proteinExistence type="inferred from homology"/>
<comment type="similarity">
    <text evidence="21">Belongs to the peroxidase family. Classical plant (class III) peroxidase subfamily.</text>
</comment>
<evidence type="ECO:0000256" key="19">
    <source>
        <dbReference type="PIRSR" id="PIRSR600823-4"/>
    </source>
</evidence>
<name>A0A803ND82_CHEQI</name>
<dbReference type="SUPFAM" id="SSF48113">
    <property type="entry name" value="Heme-dependent peroxidases"/>
    <property type="match status" value="1"/>
</dbReference>
<dbReference type="PROSITE" id="PS50873">
    <property type="entry name" value="PEROXIDASE_4"/>
    <property type="match status" value="1"/>
</dbReference>
<reference evidence="23" key="2">
    <citation type="submission" date="2021-03" db="UniProtKB">
        <authorList>
            <consortium name="EnsemblPlants"/>
        </authorList>
    </citation>
    <scope>IDENTIFICATION</scope>
</reference>
<dbReference type="InterPro" id="IPR010255">
    <property type="entry name" value="Haem_peroxidase_sf"/>
</dbReference>
<accession>A0A803ND82</accession>
<comment type="cofactor">
    <cofactor evidence="18 21">
        <name>heme b</name>
        <dbReference type="ChEBI" id="CHEBI:60344"/>
    </cofactor>
    <text evidence="18 21">Binds 1 heme b (iron(II)-protoporphyrin IX) group per subunit.</text>
</comment>
<dbReference type="GO" id="GO:0006979">
    <property type="term" value="P:response to oxidative stress"/>
    <property type="evidence" value="ECO:0007669"/>
    <property type="project" value="UniProtKB-UniRule"/>
</dbReference>
<dbReference type="GO" id="GO:0020037">
    <property type="term" value="F:heme binding"/>
    <property type="evidence" value="ECO:0007669"/>
    <property type="project" value="UniProtKB-UniRule"/>
</dbReference>
<dbReference type="Gene3D" id="1.10.520.10">
    <property type="match status" value="1"/>
</dbReference>
<keyword evidence="9 21" id="KW-0732">Signal</keyword>
<dbReference type="GO" id="GO:0140825">
    <property type="term" value="F:lactoperoxidase activity"/>
    <property type="evidence" value="ECO:0007669"/>
    <property type="project" value="UniProtKB-EC"/>
</dbReference>
<dbReference type="EC" id="1.11.1.7" evidence="4 21"/>
<feature type="binding site" evidence="18">
    <location>
        <position position="244"/>
    </location>
    <ligand>
        <name>Ca(2+)</name>
        <dbReference type="ChEBI" id="CHEBI:29108"/>
        <label>2</label>
    </ligand>
</feature>
<dbReference type="InterPro" id="IPR033905">
    <property type="entry name" value="Secretory_peroxidase"/>
</dbReference>
<evidence type="ECO:0000256" key="2">
    <source>
        <dbReference type="ARBA" id="ARBA00002322"/>
    </source>
</evidence>
<evidence type="ECO:0000256" key="16">
    <source>
        <dbReference type="PIRSR" id="PIRSR600823-1"/>
    </source>
</evidence>
<feature type="binding site" evidence="18">
    <location>
        <position position="72"/>
    </location>
    <ligand>
        <name>Ca(2+)</name>
        <dbReference type="ChEBI" id="CHEBI:29108"/>
        <label>1</label>
    </ligand>
</feature>
<evidence type="ECO:0000256" key="11">
    <source>
        <dbReference type="ARBA" id="ARBA00023002"/>
    </source>
</evidence>
<keyword evidence="6 21" id="KW-0575">Peroxidase</keyword>
<dbReference type="PROSITE" id="PS00435">
    <property type="entry name" value="PEROXIDASE_1"/>
    <property type="match status" value="1"/>
</dbReference>
<dbReference type="InterPro" id="IPR000823">
    <property type="entry name" value="Peroxidase_pln"/>
</dbReference>
<dbReference type="InterPro" id="IPR002016">
    <property type="entry name" value="Haem_peroxidase"/>
</dbReference>
<dbReference type="Gene3D" id="1.10.420.10">
    <property type="entry name" value="Peroxidase, domain 2"/>
    <property type="match status" value="1"/>
</dbReference>
<keyword evidence="12 18" id="KW-0408">Iron</keyword>